<comment type="caution">
    <text evidence="5">The sequence shown here is derived from an EMBL/GenBank/DDBJ whole genome shotgun (WGS) entry which is preliminary data.</text>
</comment>
<feature type="compositionally biased region" description="Acidic residues" evidence="2">
    <location>
        <begin position="335"/>
        <end position="345"/>
    </location>
</feature>
<feature type="domain" description="FHA" evidence="4">
    <location>
        <begin position="373"/>
        <end position="427"/>
    </location>
</feature>
<feature type="compositionally biased region" description="Pro residues" evidence="2">
    <location>
        <begin position="169"/>
        <end position="185"/>
    </location>
</feature>
<dbReference type="AlphaFoldDB" id="A0A2T0VD98"/>
<keyword evidence="3" id="KW-1133">Transmembrane helix</keyword>
<feature type="transmembrane region" description="Helical" evidence="3">
    <location>
        <begin position="65"/>
        <end position="85"/>
    </location>
</feature>
<organism evidence="5 6">
    <name type="scientific">Glaciihabitans tibetensis</name>
    <dbReference type="NCBI Taxonomy" id="1266600"/>
    <lineage>
        <taxon>Bacteria</taxon>
        <taxon>Bacillati</taxon>
        <taxon>Actinomycetota</taxon>
        <taxon>Actinomycetes</taxon>
        <taxon>Micrococcales</taxon>
        <taxon>Microbacteriaceae</taxon>
        <taxon>Glaciihabitans</taxon>
    </lineage>
</organism>
<evidence type="ECO:0000313" key="5">
    <source>
        <dbReference type="EMBL" id="PRY68105.1"/>
    </source>
</evidence>
<reference evidence="5 6" key="1">
    <citation type="submission" date="2018-03" db="EMBL/GenBank/DDBJ databases">
        <title>Genomic Encyclopedia of Type Strains, Phase III (KMG-III): the genomes of soil and plant-associated and newly described type strains.</title>
        <authorList>
            <person name="Whitman W."/>
        </authorList>
    </citation>
    <scope>NUCLEOTIDE SEQUENCE [LARGE SCALE GENOMIC DNA]</scope>
    <source>
        <strain evidence="5 6">CGMCC 1.12484</strain>
    </source>
</reference>
<keyword evidence="6" id="KW-1185">Reference proteome</keyword>
<keyword evidence="3" id="KW-0812">Transmembrane</keyword>
<sequence length="463" mass="47436">MTDDQLPILIIAAVLALVLSVGLYALTSIALGKVFTKLGEEGWKAWVPVLNSIVIFRLGGKSALWTIALFIPGANVVGLVFYYLAIHTINRRMGKGAGLTVLAVFLFVVWACVLGFSSATPVADGDDEPVAVPPHYAAFSALAPQQQPPIGTPPVASLPGSPASAAPAPAGPPPPFAAPAAPPFGAPGAATGLPPFGSPGTATGTPGTHPFAAPAAAPLAAPAAAPTAASMWSAPPPPPVWAAPTTAASSSGRVASAPIAAPTAEGAAAWSPPANDLSSAADRPGTTARPGERIEIPAMVAPAASAISVKPDGDDTHDEHGPRDLDDEAAKPYDDNEPDNPEEEATVISGRRFAPWTLETDGTHRISILSPVVILGRNPAADPAYPDAQLVSVRDVRKTVSKSHARVEFAAGRWSVTDLGSTNGVLLITPSGEEREIESGSRQDLTDRFLLGELPARLYPGNH</sequence>
<feature type="region of interest" description="Disordered" evidence="2">
    <location>
        <begin position="150"/>
        <end position="213"/>
    </location>
</feature>
<feature type="transmembrane region" description="Helical" evidence="3">
    <location>
        <begin position="97"/>
        <end position="116"/>
    </location>
</feature>
<feature type="compositionally biased region" description="Low complexity" evidence="2">
    <location>
        <begin position="153"/>
        <end position="168"/>
    </location>
</feature>
<dbReference type="EMBL" id="PVTL01000005">
    <property type="protein sequence ID" value="PRY68105.1"/>
    <property type="molecule type" value="Genomic_DNA"/>
</dbReference>
<feature type="compositionally biased region" description="Basic and acidic residues" evidence="2">
    <location>
        <begin position="311"/>
        <end position="334"/>
    </location>
</feature>
<dbReference type="OrthoDB" id="3637276at2"/>
<evidence type="ECO:0000256" key="3">
    <source>
        <dbReference type="SAM" id="Phobius"/>
    </source>
</evidence>
<proteinExistence type="predicted"/>
<dbReference type="InterPro" id="IPR008984">
    <property type="entry name" value="SMAD_FHA_dom_sf"/>
</dbReference>
<evidence type="ECO:0000256" key="2">
    <source>
        <dbReference type="SAM" id="MobiDB-lite"/>
    </source>
</evidence>
<keyword evidence="3" id="KW-0472">Membrane</keyword>
<evidence type="ECO:0000313" key="6">
    <source>
        <dbReference type="Proteomes" id="UP000237983"/>
    </source>
</evidence>
<dbReference type="InterPro" id="IPR043739">
    <property type="entry name" value="DUF5684"/>
</dbReference>
<dbReference type="CDD" id="cd00060">
    <property type="entry name" value="FHA"/>
    <property type="match status" value="1"/>
</dbReference>
<dbReference type="SUPFAM" id="SSF49879">
    <property type="entry name" value="SMAD/FHA domain"/>
    <property type="match status" value="1"/>
</dbReference>
<dbReference type="Gene3D" id="2.60.200.20">
    <property type="match status" value="1"/>
</dbReference>
<feature type="compositionally biased region" description="Low complexity" evidence="2">
    <location>
        <begin position="186"/>
        <end position="213"/>
    </location>
</feature>
<dbReference type="Proteomes" id="UP000237983">
    <property type="component" value="Unassembled WGS sequence"/>
</dbReference>
<name>A0A2T0VD98_9MICO</name>
<keyword evidence="1" id="KW-0597">Phosphoprotein</keyword>
<dbReference type="Pfam" id="PF18936">
    <property type="entry name" value="DUF5684"/>
    <property type="match status" value="1"/>
</dbReference>
<accession>A0A2T0VD98</accession>
<dbReference type="InterPro" id="IPR000253">
    <property type="entry name" value="FHA_dom"/>
</dbReference>
<dbReference type="RefSeq" id="WP_106212805.1">
    <property type="nucleotide sequence ID" value="NZ_PVTL01000005.1"/>
</dbReference>
<feature type="region of interest" description="Disordered" evidence="2">
    <location>
        <begin position="265"/>
        <end position="348"/>
    </location>
</feature>
<protein>
    <submittedName>
        <fullName evidence="5">FHA domain-containing protein</fullName>
    </submittedName>
</protein>
<gene>
    <name evidence="5" type="ORF">B0I08_105270</name>
</gene>
<dbReference type="PROSITE" id="PS50006">
    <property type="entry name" value="FHA_DOMAIN"/>
    <property type="match status" value="1"/>
</dbReference>
<dbReference type="Pfam" id="PF00498">
    <property type="entry name" value="FHA"/>
    <property type="match status" value="1"/>
</dbReference>
<evidence type="ECO:0000256" key="1">
    <source>
        <dbReference type="ARBA" id="ARBA00022553"/>
    </source>
</evidence>
<feature type="transmembrane region" description="Helical" evidence="3">
    <location>
        <begin position="6"/>
        <end position="31"/>
    </location>
</feature>
<evidence type="ECO:0000259" key="4">
    <source>
        <dbReference type="PROSITE" id="PS50006"/>
    </source>
</evidence>